<dbReference type="GO" id="GO:0016020">
    <property type="term" value="C:membrane"/>
    <property type="evidence" value="ECO:0007669"/>
    <property type="project" value="UniProtKB-SubCell"/>
</dbReference>
<keyword evidence="11" id="KW-1185">Reference proteome</keyword>
<keyword evidence="5 8" id="KW-1133">Transmembrane helix</keyword>
<keyword evidence="3" id="KW-0808">Transferase</keyword>
<evidence type="ECO:0000313" key="11">
    <source>
        <dbReference type="Proteomes" id="UP001485043"/>
    </source>
</evidence>
<evidence type="ECO:0000256" key="8">
    <source>
        <dbReference type="SAM" id="Phobius"/>
    </source>
</evidence>
<sequence length="521" mass="58674">MAWGQQQPPAEEASGRPEHGPLEASAPEYVPQHTTVAMNDWEEPGELDPSGQTRRKARYLPPSPRGPGYTPPLFGQAAPGSPVSYPKAPIANTNVKAYAAPAFNDRTSVDNRRAAPPTEAQLDHRHTPRPFRPFKRQVSIHWYGWFVFIAWVMAFGFYLWVRITKTISQLGGGFVAYGVALLVVEIMGATTVVNYGMNLLFNPMHEKFQEDPDSPGRSPTPFSHASRFVRLPYHVRVMVPCYKEELEIIRRTLMAAYDATLPEGCNRTIYLCDDGKDPRKRKWIASMGPEFVYVSGRKGPQGEMNGKSGNLNNCGSQIYPPGTDIPLNECFHNLNLHEDIFNHSNIHFWEYMQPGYDALGFISCTGTNFLVRAKAFVEVGMSPQYTMTEDFALGMELKKKKWHCRYVQAYLAVGEAPDQIRNCFQQRSRWTKGHFQIMFNPKVCPLFQSELSFGMRLMYCSGVWSYVGGRYLDPLPYAGACDHHLDWCLPGHHQPMGCPGPDHLCGCHPSPALLCAHTKAH</sequence>
<comment type="subcellular location">
    <subcellularLocation>
        <location evidence="1">Membrane</location>
        <topology evidence="1">Multi-pass membrane protein</topology>
    </subcellularLocation>
</comment>
<dbReference type="PANTHER" id="PTHR43867:SF2">
    <property type="entry name" value="CELLULOSE SYNTHASE CATALYTIC SUBUNIT A [UDP-FORMING]"/>
    <property type="match status" value="1"/>
</dbReference>
<dbReference type="Pfam" id="PF13632">
    <property type="entry name" value="Glyco_trans_2_3"/>
    <property type="match status" value="1"/>
</dbReference>
<organism evidence="10 11">
    <name type="scientific">Apatococcus fuscideae</name>
    <dbReference type="NCBI Taxonomy" id="2026836"/>
    <lineage>
        <taxon>Eukaryota</taxon>
        <taxon>Viridiplantae</taxon>
        <taxon>Chlorophyta</taxon>
        <taxon>core chlorophytes</taxon>
        <taxon>Trebouxiophyceae</taxon>
        <taxon>Chlorellales</taxon>
        <taxon>Chlorellaceae</taxon>
        <taxon>Apatococcus</taxon>
    </lineage>
</organism>
<evidence type="ECO:0000256" key="4">
    <source>
        <dbReference type="ARBA" id="ARBA00022692"/>
    </source>
</evidence>
<dbReference type="EMBL" id="JALJOV010000391">
    <property type="protein sequence ID" value="KAK9864111.1"/>
    <property type="molecule type" value="Genomic_DNA"/>
</dbReference>
<dbReference type="AlphaFoldDB" id="A0AAW1T533"/>
<dbReference type="PANTHER" id="PTHR43867">
    <property type="entry name" value="CELLULOSE SYNTHASE CATALYTIC SUBUNIT A [UDP-FORMING]"/>
    <property type="match status" value="1"/>
</dbReference>
<evidence type="ECO:0000256" key="5">
    <source>
        <dbReference type="ARBA" id="ARBA00022989"/>
    </source>
</evidence>
<keyword evidence="6 8" id="KW-0472">Membrane</keyword>
<comment type="caution">
    <text evidence="10">The sequence shown here is derived from an EMBL/GenBank/DDBJ whole genome shotgun (WGS) entry which is preliminary data.</text>
</comment>
<feature type="transmembrane region" description="Helical" evidence="8">
    <location>
        <begin position="142"/>
        <end position="161"/>
    </location>
</feature>
<dbReference type="InterPro" id="IPR001173">
    <property type="entry name" value="Glyco_trans_2-like"/>
</dbReference>
<feature type="region of interest" description="Disordered" evidence="7">
    <location>
        <begin position="1"/>
        <end position="77"/>
    </location>
</feature>
<dbReference type="Gene3D" id="3.90.550.10">
    <property type="entry name" value="Spore Coat Polysaccharide Biosynthesis Protein SpsA, Chain A"/>
    <property type="match status" value="2"/>
</dbReference>
<dbReference type="InterPro" id="IPR029044">
    <property type="entry name" value="Nucleotide-diphossugar_trans"/>
</dbReference>
<proteinExistence type="predicted"/>
<feature type="domain" description="Glycosyltransferase 2-like" evidence="9">
    <location>
        <begin position="363"/>
        <end position="466"/>
    </location>
</feature>
<protein>
    <recommendedName>
        <fullName evidence="9">Glycosyltransferase 2-like domain-containing protein</fullName>
    </recommendedName>
</protein>
<keyword evidence="4 8" id="KW-0812">Transmembrane</keyword>
<evidence type="ECO:0000259" key="9">
    <source>
        <dbReference type="Pfam" id="PF13632"/>
    </source>
</evidence>
<dbReference type="Proteomes" id="UP001485043">
    <property type="component" value="Unassembled WGS sequence"/>
</dbReference>
<evidence type="ECO:0000256" key="3">
    <source>
        <dbReference type="ARBA" id="ARBA00022679"/>
    </source>
</evidence>
<dbReference type="SUPFAM" id="SSF53448">
    <property type="entry name" value="Nucleotide-diphospho-sugar transferases"/>
    <property type="match status" value="1"/>
</dbReference>
<feature type="transmembrane region" description="Helical" evidence="8">
    <location>
        <begin position="173"/>
        <end position="197"/>
    </location>
</feature>
<evidence type="ECO:0000256" key="2">
    <source>
        <dbReference type="ARBA" id="ARBA00022676"/>
    </source>
</evidence>
<gene>
    <name evidence="10" type="ORF">WJX84_001594</name>
</gene>
<evidence type="ECO:0000313" key="10">
    <source>
        <dbReference type="EMBL" id="KAK9864111.1"/>
    </source>
</evidence>
<evidence type="ECO:0000256" key="1">
    <source>
        <dbReference type="ARBA" id="ARBA00004141"/>
    </source>
</evidence>
<accession>A0AAW1T533</accession>
<feature type="region of interest" description="Disordered" evidence="7">
    <location>
        <begin position="108"/>
        <end position="127"/>
    </location>
</feature>
<evidence type="ECO:0000256" key="6">
    <source>
        <dbReference type="ARBA" id="ARBA00023136"/>
    </source>
</evidence>
<keyword evidence="2" id="KW-0328">Glycosyltransferase</keyword>
<dbReference type="GO" id="GO:0016757">
    <property type="term" value="F:glycosyltransferase activity"/>
    <property type="evidence" value="ECO:0007669"/>
    <property type="project" value="UniProtKB-KW"/>
</dbReference>
<dbReference type="InterPro" id="IPR050321">
    <property type="entry name" value="Glycosyltr_2/OpgH_subfam"/>
</dbReference>
<reference evidence="10 11" key="1">
    <citation type="journal article" date="2024" name="Nat. Commun.">
        <title>Phylogenomics reveals the evolutionary origins of lichenization in chlorophyte algae.</title>
        <authorList>
            <person name="Puginier C."/>
            <person name="Libourel C."/>
            <person name="Otte J."/>
            <person name="Skaloud P."/>
            <person name="Haon M."/>
            <person name="Grisel S."/>
            <person name="Petersen M."/>
            <person name="Berrin J.G."/>
            <person name="Delaux P.M."/>
            <person name="Dal Grande F."/>
            <person name="Keller J."/>
        </authorList>
    </citation>
    <scope>NUCLEOTIDE SEQUENCE [LARGE SCALE GENOMIC DNA]</scope>
    <source>
        <strain evidence="10 11">SAG 2523</strain>
    </source>
</reference>
<name>A0AAW1T533_9CHLO</name>
<evidence type="ECO:0000256" key="7">
    <source>
        <dbReference type="SAM" id="MobiDB-lite"/>
    </source>
</evidence>